<feature type="domain" description="Cyclic nucleotide-binding" evidence="3">
    <location>
        <begin position="132"/>
        <end position="174"/>
    </location>
</feature>
<dbReference type="InterPro" id="IPR014710">
    <property type="entry name" value="RmlC-like_jellyroll"/>
</dbReference>
<accession>A0A2K1JJ42</accession>
<keyword evidence="2" id="KW-0472">Membrane</keyword>
<dbReference type="EMBL" id="ABEU02000014">
    <property type="protein sequence ID" value="PNR41560.1"/>
    <property type="molecule type" value="Genomic_DNA"/>
</dbReference>
<evidence type="ECO:0000256" key="1">
    <source>
        <dbReference type="SAM" id="MobiDB-lite"/>
    </source>
</evidence>
<dbReference type="InterPro" id="IPR018490">
    <property type="entry name" value="cNMP-bd_dom_sf"/>
</dbReference>
<keyword evidence="2" id="KW-1133">Transmembrane helix</keyword>
<dbReference type="AlphaFoldDB" id="A0A2K1JJ42"/>
<evidence type="ECO:0000313" key="6">
    <source>
        <dbReference type="Proteomes" id="UP000006727"/>
    </source>
</evidence>
<reference evidence="4 6" key="1">
    <citation type="journal article" date="2008" name="Science">
        <title>The Physcomitrella genome reveals evolutionary insights into the conquest of land by plants.</title>
        <authorList>
            <person name="Rensing S."/>
            <person name="Lang D."/>
            <person name="Zimmer A."/>
            <person name="Terry A."/>
            <person name="Salamov A."/>
            <person name="Shapiro H."/>
            <person name="Nishiyama T."/>
            <person name="Perroud P.-F."/>
            <person name="Lindquist E."/>
            <person name="Kamisugi Y."/>
            <person name="Tanahashi T."/>
            <person name="Sakakibara K."/>
            <person name="Fujita T."/>
            <person name="Oishi K."/>
            <person name="Shin-I T."/>
            <person name="Kuroki Y."/>
            <person name="Toyoda A."/>
            <person name="Suzuki Y."/>
            <person name="Hashimoto A."/>
            <person name="Yamaguchi K."/>
            <person name="Sugano A."/>
            <person name="Kohara Y."/>
            <person name="Fujiyama A."/>
            <person name="Anterola A."/>
            <person name="Aoki S."/>
            <person name="Ashton N."/>
            <person name="Barbazuk W.B."/>
            <person name="Barker E."/>
            <person name="Bennetzen J."/>
            <person name="Bezanilla M."/>
            <person name="Blankenship R."/>
            <person name="Cho S.H."/>
            <person name="Dutcher S."/>
            <person name="Estelle M."/>
            <person name="Fawcett J.A."/>
            <person name="Gundlach H."/>
            <person name="Hanada K."/>
            <person name="Heyl A."/>
            <person name="Hicks K.A."/>
            <person name="Hugh J."/>
            <person name="Lohr M."/>
            <person name="Mayer K."/>
            <person name="Melkozernov A."/>
            <person name="Murata T."/>
            <person name="Nelson D."/>
            <person name="Pils B."/>
            <person name="Prigge M."/>
            <person name="Reiss B."/>
            <person name="Renner T."/>
            <person name="Rombauts S."/>
            <person name="Rushton P."/>
            <person name="Sanderfoot A."/>
            <person name="Schween G."/>
            <person name="Shiu S.-H."/>
            <person name="Stueber K."/>
            <person name="Theodoulou F.L."/>
            <person name="Tu H."/>
            <person name="Van de Peer Y."/>
            <person name="Verrier P.J."/>
            <person name="Waters E."/>
            <person name="Wood A."/>
            <person name="Yang L."/>
            <person name="Cove D."/>
            <person name="Cuming A."/>
            <person name="Hasebe M."/>
            <person name="Lucas S."/>
            <person name="Mishler D.B."/>
            <person name="Reski R."/>
            <person name="Grigoriev I."/>
            <person name="Quatrano R.S."/>
            <person name="Boore J.L."/>
        </authorList>
    </citation>
    <scope>NUCLEOTIDE SEQUENCE [LARGE SCALE GENOMIC DNA]</scope>
    <source>
        <strain evidence="5 6">cv. Gransden 2004</strain>
    </source>
</reference>
<evidence type="ECO:0000313" key="4">
    <source>
        <dbReference type="EMBL" id="PNR41560.1"/>
    </source>
</evidence>
<dbReference type="Proteomes" id="UP000006727">
    <property type="component" value="Chromosome 14"/>
</dbReference>
<dbReference type="PROSITE" id="PS50042">
    <property type="entry name" value="CNMP_BINDING_3"/>
    <property type="match status" value="1"/>
</dbReference>
<evidence type="ECO:0000259" key="3">
    <source>
        <dbReference type="PROSITE" id="PS50042"/>
    </source>
</evidence>
<keyword evidence="6" id="KW-1185">Reference proteome</keyword>
<proteinExistence type="predicted"/>
<name>A0A2K1JJ42_PHYPA</name>
<dbReference type="SUPFAM" id="SSF51206">
    <property type="entry name" value="cAMP-binding domain-like"/>
    <property type="match status" value="1"/>
</dbReference>
<dbReference type="InterPro" id="IPR000595">
    <property type="entry name" value="cNMP-bd_dom"/>
</dbReference>
<keyword evidence="2" id="KW-0812">Transmembrane</keyword>
<reference evidence="4 6" key="2">
    <citation type="journal article" date="2018" name="Plant J.">
        <title>The Physcomitrella patens chromosome-scale assembly reveals moss genome structure and evolution.</title>
        <authorList>
            <person name="Lang D."/>
            <person name="Ullrich K.K."/>
            <person name="Murat F."/>
            <person name="Fuchs J."/>
            <person name="Jenkins J."/>
            <person name="Haas F.B."/>
            <person name="Piednoel M."/>
            <person name="Gundlach H."/>
            <person name="Van Bel M."/>
            <person name="Meyberg R."/>
            <person name="Vives C."/>
            <person name="Morata J."/>
            <person name="Symeonidi A."/>
            <person name="Hiss M."/>
            <person name="Muchero W."/>
            <person name="Kamisugi Y."/>
            <person name="Saleh O."/>
            <person name="Blanc G."/>
            <person name="Decker E.L."/>
            <person name="van Gessel N."/>
            <person name="Grimwood J."/>
            <person name="Hayes R.D."/>
            <person name="Graham S.W."/>
            <person name="Gunter L.E."/>
            <person name="McDaniel S.F."/>
            <person name="Hoernstein S.N.W."/>
            <person name="Larsson A."/>
            <person name="Li F.W."/>
            <person name="Perroud P.F."/>
            <person name="Phillips J."/>
            <person name="Ranjan P."/>
            <person name="Rokshar D.S."/>
            <person name="Rothfels C.J."/>
            <person name="Schneider L."/>
            <person name="Shu S."/>
            <person name="Stevenson D.W."/>
            <person name="Thummler F."/>
            <person name="Tillich M."/>
            <person name="Villarreal Aguilar J.C."/>
            <person name="Widiez T."/>
            <person name="Wong G.K."/>
            <person name="Wymore A."/>
            <person name="Zhang Y."/>
            <person name="Zimmer A.D."/>
            <person name="Quatrano R.S."/>
            <person name="Mayer K.F.X."/>
            <person name="Goodstein D."/>
            <person name="Casacuberta J.M."/>
            <person name="Vandepoele K."/>
            <person name="Reski R."/>
            <person name="Cuming A.C."/>
            <person name="Tuskan G.A."/>
            <person name="Maumus F."/>
            <person name="Salse J."/>
            <person name="Schmutz J."/>
            <person name="Rensing S.A."/>
        </authorList>
    </citation>
    <scope>NUCLEOTIDE SEQUENCE [LARGE SCALE GENOMIC DNA]</scope>
    <source>
        <strain evidence="5 6">cv. Gransden 2004</strain>
    </source>
</reference>
<dbReference type="CDD" id="cd00038">
    <property type="entry name" value="CAP_ED"/>
    <property type="match status" value="1"/>
</dbReference>
<sequence>MSSSSTKNSYIAGSSNAQAAEEDLISYVEKAYSLLMSANMKALRLIFALNDEQDDLATDIELIMESTNSEDQANPMPAQRALPTRASQSKPTGAVPSLDSGSKSRKWSIGWKASVSSALNIRRRQRISSHYLLGDLSYELQEEIIDAFQDVRVSAGTEIIKQGDVADNFYIIVSMSFLTDRLLSVYVFASIYFCLVACFYFSRLSVLVL</sequence>
<protein>
    <recommendedName>
        <fullName evidence="3">Cyclic nucleotide-binding domain-containing protein</fullName>
    </recommendedName>
</protein>
<evidence type="ECO:0000256" key="2">
    <source>
        <dbReference type="SAM" id="Phobius"/>
    </source>
</evidence>
<evidence type="ECO:0000313" key="5">
    <source>
        <dbReference type="EnsemblPlants" id="Pp3c14_23960V3.1"/>
    </source>
</evidence>
<dbReference type="Gene3D" id="2.60.120.10">
    <property type="entry name" value="Jelly Rolls"/>
    <property type="match status" value="1"/>
</dbReference>
<dbReference type="PaxDb" id="3218-PP1S69_81V6.1"/>
<organism evidence="4">
    <name type="scientific">Physcomitrium patens</name>
    <name type="common">Spreading-leaved earth moss</name>
    <name type="synonym">Physcomitrella patens</name>
    <dbReference type="NCBI Taxonomy" id="3218"/>
    <lineage>
        <taxon>Eukaryota</taxon>
        <taxon>Viridiplantae</taxon>
        <taxon>Streptophyta</taxon>
        <taxon>Embryophyta</taxon>
        <taxon>Bryophyta</taxon>
        <taxon>Bryophytina</taxon>
        <taxon>Bryopsida</taxon>
        <taxon>Funariidae</taxon>
        <taxon>Funariales</taxon>
        <taxon>Funariaceae</taxon>
        <taxon>Physcomitrium</taxon>
    </lineage>
</organism>
<feature type="region of interest" description="Disordered" evidence="1">
    <location>
        <begin position="66"/>
        <end position="104"/>
    </location>
</feature>
<dbReference type="EnsemblPlants" id="Pp3c14_23960V3.1">
    <property type="protein sequence ID" value="Pp3c14_23960V3.1"/>
    <property type="gene ID" value="Pp3c14_23960"/>
</dbReference>
<dbReference type="InParanoid" id="A0A2K1JJ42"/>
<reference evidence="5" key="3">
    <citation type="submission" date="2020-12" db="UniProtKB">
        <authorList>
            <consortium name="EnsemblPlants"/>
        </authorList>
    </citation>
    <scope>IDENTIFICATION</scope>
</reference>
<gene>
    <name evidence="4" type="ORF">PHYPA_018963</name>
</gene>
<dbReference type="Gramene" id="Pp3c14_23960V3.1">
    <property type="protein sequence ID" value="Pp3c14_23960V3.1"/>
    <property type="gene ID" value="Pp3c14_23960"/>
</dbReference>
<feature type="transmembrane region" description="Helical" evidence="2">
    <location>
        <begin position="182"/>
        <end position="202"/>
    </location>
</feature>